<evidence type="ECO:0000313" key="2">
    <source>
        <dbReference type="EnsemblPlants" id="TuG1812G0300002389.01.T01.cds437721"/>
    </source>
</evidence>
<dbReference type="EnsemblPlants" id="TuG1812G0300002389.01.T01">
    <property type="protein sequence ID" value="TuG1812G0300002389.01.T01.cds437721"/>
    <property type="gene ID" value="TuG1812G0300002389.01"/>
</dbReference>
<protein>
    <recommendedName>
        <fullName evidence="1">Tf2-1-like SH3-like domain-containing protein</fullName>
    </recommendedName>
</protein>
<dbReference type="PANTHER" id="PTHR46148">
    <property type="entry name" value="CHROMO DOMAIN-CONTAINING PROTEIN"/>
    <property type="match status" value="1"/>
</dbReference>
<dbReference type="Proteomes" id="UP000015106">
    <property type="component" value="Chromosome 3"/>
</dbReference>
<sequence>MDSIHQHLLRAQQRMKAQADKHRTERTFAVGDSVFLKLQPYLQSSVAPRANHKLAFKFYGPFRILARVGEVSYELDLPATSRVHPVFHVSLLKRVLASDSQVLPHLAPPDAHLQIPEQVLQQRVVRRGNNFVVQVLFRWSDSSAELATWKDKETLKHMFS</sequence>
<dbReference type="Gramene" id="TuG1812G0300002389.01.T01">
    <property type="protein sequence ID" value="TuG1812G0300002389.01.T01.cds437721"/>
    <property type="gene ID" value="TuG1812G0300002389.01"/>
</dbReference>
<organism evidence="2 3">
    <name type="scientific">Triticum urartu</name>
    <name type="common">Red wild einkorn</name>
    <name type="synonym">Crithodium urartu</name>
    <dbReference type="NCBI Taxonomy" id="4572"/>
    <lineage>
        <taxon>Eukaryota</taxon>
        <taxon>Viridiplantae</taxon>
        <taxon>Streptophyta</taxon>
        <taxon>Embryophyta</taxon>
        <taxon>Tracheophyta</taxon>
        <taxon>Spermatophyta</taxon>
        <taxon>Magnoliopsida</taxon>
        <taxon>Liliopsida</taxon>
        <taxon>Poales</taxon>
        <taxon>Poaceae</taxon>
        <taxon>BOP clade</taxon>
        <taxon>Pooideae</taxon>
        <taxon>Triticodae</taxon>
        <taxon>Triticeae</taxon>
        <taxon>Triticinae</taxon>
        <taxon>Triticum</taxon>
    </lineage>
</organism>
<evidence type="ECO:0000259" key="1">
    <source>
        <dbReference type="Pfam" id="PF24626"/>
    </source>
</evidence>
<dbReference type="AlphaFoldDB" id="A0A8R7PSC5"/>
<keyword evidence="3" id="KW-1185">Reference proteome</keyword>
<proteinExistence type="predicted"/>
<dbReference type="InterPro" id="IPR056924">
    <property type="entry name" value="SH3_Tf2-1"/>
</dbReference>
<dbReference type="InterPro" id="IPR016197">
    <property type="entry name" value="Chromo-like_dom_sf"/>
</dbReference>
<feature type="domain" description="Tf2-1-like SH3-like" evidence="1">
    <location>
        <begin position="31"/>
        <end position="95"/>
    </location>
</feature>
<name>A0A8R7PSC5_TRIUA</name>
<reference evidence="2" key="2">
    <citation type="submission" date="2018-03" db="EMBL/GenBank/DDBJ databases">
        <title>The Triticum urartu genome reveals the dynamic nature of wheat genome evolution.</title>
        <authorList>
            <person name="Ling H."/>
            <person name="Ma B."/>
            <person name="Shi X."/>
            <person name="Liu H."/>
            <person name="Dong L."/>
            <person name="Sun H."/>
            <person name="Cao Y."/>
            <person name="Gao Q."/>
            <person name="Zheng S."/>
            <person name="Li Y."/>
            <person name="Yu Y."/>
            <person name="Du H."/>
            <person name="Qi M."/>
            <person name="Li Y."/>
            <person name="Yu H."/>
            <person name="Cui Y."/>
            <person name="Wang N."/>
            <person name="Chen C."/>
            <person name="Wu H."/>
            <person name="Zhao Y."/>
            <person name="Zhang J."/>
            <person name="Li Y."/>
            <person name="Zhou W."/>
            <person name="Zhang B."/>
            <person name="Hu W."/>
            <person name="Eijk M."/>
            <person name="Tang J."/>
            <person name="Witsenboer H."/>
            <person name="Zhao S."/>
            <person name="Li Z."/>
            <person name="Zhang A."/>
            <person name="Wang D."/>
            <person name="Liang C."/>
        </authorList>
    </citation>
    <scope>NUCLEOTIDE SEQUENCE [LARGE SCALE GENOMIC DNA]</scope>
    <source>
        <strain evidence="2">cv. G1812</strain>
    </source>
</reference>
<dbReference type="SUPFAM" id="SSF54160">
    <property type="entry name" value="Chromo domain-like"/>
    <property type="match status" value="1"/>
</dbReference>
<evidence type="ECO:0000313" key="3">
    <source>
        <dbReference type="Proteomes" id="UP000015106"/>
    </source>
</evidence>
<reference evidence="2" key="3">
    <citation type="submission" date="2022-06" db="UniProtKB">
        <authorList>
            <consortium name="EnsemblPlants"/>
        </authorList>
    </citation>
    <scope>IDENTIFICATION</scope>
</reference>
<accession>A0A8R7PSC5</accession>
<dbReference type="Pfam" id="PF24626">
    <property type="entry name" value="SH3_Tf2-1"/>
    <property type="match status" value="1"/>
</dbReference>
<dbReference type="PANTHER" id="PTHR46148:SF52">
    <property type="entry name" value="OS04G0603800 PROTEIN"/>
    <property type="match status" value="1"/>
</dbReference>
<reference evidence="3" key="1">
    <citation type="journal article" date="2013" name="Nature">
        <title>Draft genome of the wheat A-genome progenitor Triticum urartu.</title>
        <authorList>
            <person name="Ling H.Q."/>
            <person name="Zhao S."/>
            <person name="Liu D."/>
            <person name="Wang J."/>
            <person name="Sun H."/>
            <person name="Zhang C."/>
            <person name="Fan H."/>
            <person name="Li D."/>
            <person name="Dong L."/>
            <person name="Tao Y."/>
            <person name="Gao C."/>
            <person name="Wu H."/>
            <person name="Li Y."/>
            <person name="Cui Y."/>
            <person name="Guo X."/>
            <person name="Zheng S."/>
            <person name="Wang B."/>
            <person name="Yu K."/>
            <person name="Liang Q."/>
            <person name="Yang W."/>
            <person name="Lou X."/>
            <person name="Chen J."/>
            <person name="Feng M."/>
            <person name="Jian J."/>
            <person name="Zhang X."/>
            <person name="Luo G."/>
            <person name="Jiang Y."/>
            <person name="Liu J."/>
            <person name="Wang Z."/>
            <person name="Sha Y."/>
            <person name="Zhang B."/>
            <person name="Wu H."/>
            <person name="Tang D."/>
            <person name="Shen Q."/>
            <person name="Xue P."/>
            <person name="Zou S."/>
            <person name="Wang X."/>
            <person name="Liu X."/>
            <person name="Wang F."/>
            <person name="Yang Y."/>
            <person name="An X."/>
            <person name="Dong Z."/>
            <person name="Zhang K."/>
            <person name="Zhang X."/>
            <person name="Luo M.C."/>
            <person name="Dvorak J."/>
            <person name="Tong Y."/>
            <person name="Wang J."/>
            <person name="Yang H."/>
            <person name="Li Z."/>
            <person name="Wang D."/>
            <person name="Zhang A."/>
            <person name="Wang J."/>
        </authorList>
    </citation>
    <scope>NUCLEOTIDE SEQUENCE</scope>
    <source>
        <strain evidence="3">cv. G1812</strain>
    </source>
</reference>